<evidence type="ECO:0000259" key="6">
    <source>
        <dbReference type="Pfam" id="PF08281"/>
    </source>
</evidence>
<keyword evidence="2" id="KW-0805">Transcription regulation</keyword>
<comment type="caution">
    <text evidence="7">The sequence shown here is derived from an EMBL/GenBank/DDBJ whole genome shotgun (WGS) entry which is preliminary data.</text>
</comment>
<evidence type="ECO:0000256" key="4">
    <source>
        <dbReference type="ARBA" id="ARBA00023163"/>
    </source>
</evidence>
<dbReference type="CDD" id="cd06171">
    <property type="entry name" value="Sigma70_r4"/>
    <property type="match status" value="1"/>
</dbReference>
<dbReference type="PANTHER" id="PTHR43133">
    <property type="entry name" value="RNA POLYMERASE ECF-TYPE SIGMA FACTO"/>
    <property type="match status" value="1"/>
</dbReference>
<reference evidence="7" key="2">
    <citation type="submission" date="2021-04" db="EMBL/GenBank/DDBJ databases">
        <authorList>
            <person name="Gilroy R."/>
        </authorList>
    </citation>
    <scope>NUCLEOTIDE SEQUENCE</scope>
    <source>
        <strain evidence="7">CHK195-6426</strain>
    </source>
</reference>
<dbReference type="InterPro" id="IPR039425">
    <property type="entry name" value="RNA_pol_sigma-70-like"/>
</dbReference>
<dbReference type="PANTHER" id="PTHR43133:SF51">
    <property type="entry name" value="RNA POLYMERASE SIGMA FACTOR"/>
    <property type="match status" value="1"/>
</dbReference>
<dbReference type="Proteomes" id="UP000824265">
    <property type="component" value="Unassembled WGS sequence"/>
</dbReference>
<evidence type="ECO:0000256" key="3">
    <source>
        <dbReference type="ARBA" id="ARBA00023082"/>
    </source>
</evidence>
<protein>
    <submittedName>
        <fullName evidence="7">Sigma-70 family RNA polymerase sigma factor</fullName>
    </submittedName>
</protein>
<dbReference type="SUPFAM" id="SSF88659">
    <property type="entry name" value="Sigma3 and sigma4 domains of RNA polymerase sigma factors"/>
    <property type="match status" value="1"/>
</dbReference>
<evidence type="ECO:0000313" key="8">
    <source>
        <dbReference type="Proteomes" id="UP000824265"/>
    </source>
</evidence>
<evidence type="ECO:0000259" key="5">
    <source>
        <dbReference type="Pfam" id="PF04542"/>
    </source>
</evidence>
<dbReference type="InterPro" id="IPR013324">
    <property type="entry name" value="RNA_pol_sigma_r3/r4-like"/>
</dbReference>
<dbReference type="Gene3D" id="1.10.1740.10">
    <property type="match status" value="1"/>
</dbReference>
<feature type="domain" description="RNA polymerase sigma-70 region 2" evidence="5">
    <location>
        <begin position="15"/>
        <end position="81"/>
    </location>
</feature>
<organism evidence="7 8">
    <name type="scientific">Candidatus Acetatifactor stercoripullorum</name>
    <dbReference type="NCBI Taxonomy" id="2838414"/>
    <lineage>
        <taxon>Bacteria</taxon>
        <taxon>Bacillati</taxon>
        <taxon>Bacillota</taxon>
        <taxon>Clostridia</taxon>
        <taxon>Lachnospirales</taxon>
        <taxon>Lachnospiraceae</taxon>
        <taxon>Acetatifactor</taxon>
    </lineage>
</organism>
<dbReference type="EMBL" id="DXGH01000012">
    <property type="protein sequence ID" value="HIW80451.1"/>
    <property type="molecule type" value="Genomic_DNA"/>
</dbReference>
<dbReference type="Pfam" id="PF08281">
    <property type="entry name" value="Sigma70_r4_2"/>
    <property type="match status" value="1"/>
</dbReference>
<accession>A0A9D1R2G0</accession>
<feature type="domain" description="RNA polymerase sigma factor 70 region 4 type 2" evidence="6">
    <location>
        <begin position="119"/>
        <end position="171"/>
    </location>
</feature>
<evidence type="ECO:0000313" key="7">
    <source>
        <dbReference type="EMBL" id="HIW80451.1"/>
    </source>
</evidence>
<dbReference type="InterPro" id="IPR007627">
    <property type="entry name" value="RNA_pol_sigma70_r2"/>
</dbReference>
<gene>
    <name evidence="7" type="ORF">H9742_02815</name>
</gene>
<keyword evidence="4" id="KW-0804">Transcription</keyword>
<dbReference type="Gene3D" id="1.10.10.10">
    <property type="entry name" value="Winged helix-like DNA-binding domain superfamily/Winged helix DNA-binding domain"/>
    <property type="match status" value="1"/>
</dbReference>
<dbReference type="AlphaFoldDB" id="A0A9D1R2G0"/>
<dbReference type="InterPro" id="IPR036388">
    <property type="entry name" value="WH-like_DNA-bd_sf"/>
</dbReference>
<evidence type="ECO:0000256" key="2">
    <source>
        <dbReference type="ARBA" id="ARBA00023015"/>
    </source>
</evidence>
<comment type="similarity">
    <text evidence="1">Belongs to the sigma-70 factor family. ECF subfamily.</text>
</comment>
<dbReference type="InterPro" id="IPR014284">
    <property type="entry name" value="RNA_pol_sigma-70_dom"/>
</dbReference>
<dbReference type="InterPro" id="IPR013325">
    <property type="entry name" value="RNA_pol_sigma_r2"/>
</dbReference>
<dbReference type="GO" id="GO:0006352">
    <property type="term" value="P:DNA-templated transcription initiation"/>
    <property type="evidence" value="ECO:0007669"/>
    <property type="project" value="InterPro"/>
</dbReference>
<reference evidence="7" key="1">
    <citation type="journal article" date="2021" name="PeerJ">
        <title>Extensive microbial diversity within the chicken gut microbiome revealed by metagenomics and culture.</title>
        <authorList>
            <person name="Gilroy R."/>
            <person name="Ravi A."/>
            <person name="Getino M."/>
            <person name="Pursley I."/>
            <person name="Horton D.L."/>
            <person name="Alikhan N.F."/>
            <person name="Baker D."/>
            <person name="Gharbi K."/>
            <person name="Hall N."/>
            <person name="Watson M."/>
            <person name="Adriaenssens E.M."/>
            <person name="Foster-Nyarko E."/>
            <person name="Jarju S."/>
            <person name="Secka A."/>
            <person name="Antonio M."/>
            <person name="Oren A."/>
            <person name="Chaudhuri R.R."/>
            <person name="La Ragione R."/>
            <person name="Hildebrand F."/>
            <person name="Pallen M.J."/>
        </authorList>
    </citation>
    <scope>NUCLEOTIDE SEQUENCE</scope>
    <source>
        <strain evidence="7">CHK195-6426</strain>
    </source>
</reference>
<dbReference type="GO" id="GO:0003677">
    <property type="term" value="F:DNA binding"/>
    <property type="evidence" value="ECO:0007669"/>
    <property type="project" value="InterPro"/>
</dbReference>
<keyword evidence="3" id="KW-0731">Sigma factor</keyword>
<evidence type="ECO:0000256" key="1">
    <source>
        <dbReference type="ARBA" id="ARBA00010641"/>
    </source>
</evidence>
<dbReference type="GO" id="GO:0016987">
    <property type="term" value="F:sigma factor activity"/>
    <property type="evidence" value="ECO:0007669"/>
    <property type="project" value="UniProtKB-KW"/>
</dbReference>
<sequence length="182" mass="21842">MTEQERNHQELQLKIDRYGDMLFKLSFLKLQNVQDAEDVVQEVFYQYVKRQESFAGEEHEKAWLIHVALNACRKIWRSAWNRHRSREEIWEQDCKALSGRFEEPVPGPEESLMNEEEKEMLFRAVNALPVRYREVIHLFYYEGLSVREIARAMGRKESTVTSQLTRGRELLRKLLKEEYDFA</sequence>
<dbReference type="SUPFAM" id="SSF88946">
    <property type="entry name" value="Sigma2 domain of RNA polymerase sigma factors"/>
    <property type="match status" value="1"/>
</dbReference>
<dbReference type="InterPro" id="IPR013249">
    <property type="entry name" value="RNA_pol_sigma70_r4_t2"/>
</dbReference>
<name>A0A9D1R2G0_9FIRM</name>
<proteinExistence type="inferred from homology"/>
<dbReference type="NCBIfam" id="TIGR02937">
    <property type="entry name" value="sigma70-ECF"/>
    <property type="match status" value="1"/>
</dbReference>
<dbReference type="Pfam" id="PF04542">
    <property type="entry name" value="Sigma70_r2"/>
    <property type="match status" value="1"/>
</dbReference>